<organism evidence="1">
    <name type="scientific">marine sediment metagenome</name>
    <dbReference type="NCBI Taxonomy" id="412755"/>
    <lineage>
        <taxon>unclassified sequences</taxon>
        <taxon>metagenomes</taxon>
        <taxon>ecological metagenomes</taxon>
    </lineage>
</organism>
<feature type="non-terminal residue" evidence="1">
    <location>
        <position position="1"/>
    </location>
</feature>
<dbReference type="EMBL" id="LAZR01008225">
    <property type="protein sequence ID" value="KKM80146.1"/>
    <property type="molecule type" value="Genomic_DNA"/>
</dbReference>
<name>A0A0F9KZJ8_9ZZZZ</name>
<accession>A0A0F9KZJ8</accession>
<comment type="caution">
    <text evidence="1">The sequence shown here is derived from an EMBL/GenBank/DDBJ whole genome shotgun (WGS) entry which is preliminary data.</text>
</comment>
<proteinExistence type="predicted"/>
<reference evidence="1" key="1">
    <citation type="journal article" date="2015" name="Nature">
        <title>Complex archaea that bridge the gap between prokaryotes and eukaryotes.</title>
        <authorList>
            <person name="Spang A."/>
            <person name="Saw J.H."/>
            <person name="Jorgensen S.L."/>
            <person name="Zaremba-Niedzwiedzka K."/>
            <person name="Martijn J."/>
            <person name="Lind A.E."/>
            <person name="van Eijk R."/>
            <person name="Schleper C."/>
            <person name="Guy L."/>
            <person name="Ettema T.J."/>
        </authorList>
    </citation>
    <scope>NUCLEOTIDE SEQUENCE</scope>
</reference>
<sequence length="60" mass="6391">SDTNALKTEPDNTVAVEVDPIGANVGTPANSTTLHCCSLAGAVEPLSEKYRFTHLLFAFR</sequence>
<gene>
    <name evidence="1" type="ORF">LCGC14_1342730</name>
</gene>
<dbReference type="AlphaFoldDB" id="A0A0F9KZJ8"/>
<evidence type="ECO:0000313" key="1">
    <source>
        <dbReference type="EMBL" id="KKM80146.1"/>
    </source>
</evidence>
<protein>
    <submittedName>
        <fullName evidence="1">Uncharacterized protein</fullName>
    </submittedName>
</protein>